<accession>A0A225W5I8</accession>
<sequence length="377" mass="42059">MNSGLFASGLGRGSRMHIDSLGGSPQTPPTRMPTRAVQPLQYFGQQQPGNGMPLSHLQRLFNAAQDARQKKLMIRSFGGKELYVGLGSGFLEWGRRFERQANIAQSACGFPWPKDVKVDLFGHYMAGTAANYFNKQVDAWWAQLPTLQYVMEKMLETFKTTITPAQAMKLFTATKDPKRSWPEHYMYLVVISEACGNSADYLVLNNIVQYASADLRTVLMAKVDGSQTDYLQHAEELAQFAQSWEIETGKGKNFGRDVVSSVRERRKETRRCHKCGEVGRLRAACPARNNPDIVHLVNDASYLDDVDQCDDQCVQPIGEPLAISMKGSVTLRVAACGVEQIVRLSNVYFAKNVVHNLVSYGQLLKVGYTLAHRDPDA</sequence>
<dbReference type="OrthoDB" id="103099at2759"/>
<dbReference type="STRING" id="4795.A0A225W5I8"/>
<protein>
    <recommendedName>
        <fullName evidence="4">CCHC-type domain-containing protein</fullName>
    </recommendedName>
</protein>
<evidence type="ECO:0008006" key="4">
    <source>
        <dbReference type="Google" id="ProtNLM"/>
    </source>
</evidence>
<reference evidence="3" key="1">
    <citation type="submission" date="2017-03" db="EMBL/GenBank/DDBJ databases">
        <title>Phytopthora megakarya and P. palmivora, two closely related causual agents of cacao black pod achieved similar genome size and gene model numbers by different mechanisms.</title>
        <authorList>
            <person name="Ali S."/>
            <person name="Shao J."/>
            <person name="Larry D.J."/>
            <person name="Kronmiller B."/>
            <person name="Shen D."/>
            <person name="Strem M.D."/>
            <person name="Melnick R.L."/>
            <person name="Guiltinan M.J."/>
            <person name="Tyler B.M."/>
            <person name="Meinhardt L.W."/>
            <person name="Bailey B.A."/>
        </authorList>
    </citation>
    <scope>NUCLEOTIDE SEQUENCE [LARGE SCALE GENOMIC DNA]</scope>
    <source>
        <strain evidence="3">zdho120</strain>
    </source>
</reference>
<feature type="region of interest" description="Disordered" evidence="1">
    <location>
        <begin position="1"/>
        <end position="33"/>
    </location>
</feature>
<dbReference type="Proteomes" id="UP000198211">
    <property type="component" value="Unassembled WGS sequence"/>
</dbReference>
<evidence type="ECO:0000313" key="2">
    <source>
        <dbReference type="EMBL" id="OWZ13001.1"/>
    </source>
</evidence>
<evidence type="ECO:0000256" key="1">
    <source>
        <dbReference type="SAM" id="MobiDB-lite"/>
    </source>
</evidence>
<dbReference type="EMBL" id="NBNE01001696">
    <property type="protein sequence ID" value="OWZ13001.1"/>
    <property type="molecule type" value="Genomic_DNA"/>
</dbReference>
<keyword evidence="3" id="KW-1185">Reference proteome</keyword>
<dbReference type="AlphaFoldDB" id="A0A225W5I8"/>
<proteinExistence type="predicted"/>
<gene>
    <name evidence="2" type="ORF">PHMEG_00013752</name>
</gene>
<evidence type="ECO:0000313" key="3">
    <source>
        <dbReference type="Proteomes" id="UP000198211"/>
    </source>
</evidence>
<name>A0A225W5I8_9STRA</name>
<comment type="caution">
    <text evidence="2">The sequence shown here is derived from an EMBL/GenBank/DDBJ whole genome shotgun (WGS) entry which is preliminary data.</text>
</comment>
<organism evidence="2 3">
    <name type="scientific">Phytophthora megakarya</name>
    <dbReference type="NCBI Taxonomy" id="4795"/>
    <lineage>
        <taxon>Eukaryota</taxon>
        <taxon>Sar</taxon>
        <taxon>Stramenopiles</taxon>
        <taxon>Oomycota</taxon>
        <taxon>Peronosporomycetes</taxon>
        <taxon>Peronosporales</taxon>
        <taxon>Peronosporaceae</taxon>
        <taxon>Phytophthora</taxon>
    </lineage>
</organism>